<evidence type="ECO:0000256" key="4">
    <source>
        <dbReference type="ARBA" id="ARBA00023242"/>
    </source>
</evidence>
<dbReference type="PANTHER" id="PTHR48225:SF7">
    <property type="entry name" value="MEIOSIS-SPECIFIC PROTEIN HOP1"/>
    <property type="match status" value="1"/>
</dbReference>
<keyword evidence="8" id="KW-1185">Reference proteome</keyword>
<evidence type="ECO:0000256" key="2">
    <source>
        <dbReference type="ARBA" id="ARBA00004286"/>
    </source>
</evidence>
<organism evidence="7 8">
    <name type="scientific">Coemansia reversa (strain ATCC 12441 / NRRL 1564)</name>
    <dbReference type="NCBI Taxonomy" id="763665"/>
    <lineage>
        <taxon>Eukaryota</taxon>
        <taxon>Fungi</taxon>
        <taxon>Fungi incertae sedis</taxon>
        <taxon>Zoopagomycota</taxon>
        <taxon>Kickxellomycotina</taxon>
        <taxon>Kickxellomycetes</taxon>
        <taxon>Kickxellales</taxon>
        <taxon>Kickxellaceae</taxon>
        <taxon>Coemansia</taxon>
    </lineage>
</organism>
<proteinExistence type="predicted"/>
<dbReference type="Proteomes" id="UP000242474">
    <property type="component" value="Unassembled WGS sequence"/>
</dbReference>
<gene>
    <name evidence="7" type="ORF">COEREDRAFT_87762</name>
</gene>
<dbReference type="InterPro" id="IPR036570">
    <property type="entry name" value="HORMA_dom_sf"/>
</dbReference>
<dbReference type="PANTHER" id="PTHR48225">
    <property type="entry name" value="HORMA DOMAIN-CONTAINING PROTEIN 1"/>
    <property type="match status" value="1"/>
</dbReference>
<dbReference type="Pfam" id="PF02301">
    <property type="entry name" value="HORMA"/>
    <property type="match status" value="1"/>
</dbReference>
<evidence type="ECO:0000259" key="6">
    <source>
        <dbReference type="PROSITE" id="PS50815"/>
    </source>
</evidence>
<dbReference type="STRING" id="763665.A0A2G5BA19"/>
<dbReference type="EMBL" id="KZ303506">
    <property type="protein sequence ID" value="PIA15577.1"/>
    <property type="molecule type" value="Genomic_DNA"/>
</dbReference>
<accession>A0A2G5BA19</accession>
<dbReference type="OrthoDB" id="1928087at2759"/>
<evidence type="ECO:0000256" key="5">
    <source>
        <dbReference type="ARBA" id="ARBA00023254"/>
    </source>
</evidence>
<dbReference type="InterPro" id="IPR011011">
    <property type="entry name" value="Znf_FYVE_PHD"/>
</dbReference>
<dbReference type="GO" id="GO:0051321">
    <property type="term" value="P:meiotic cell cycle"/>
    <property type="evidence" value="ECO:0007669"/>
    <property type="project" value="UniProtKB-KW"/>
</dbReference>
<dbReference type="GO" id="GO:0005694">
    <property type="term" value="C:chromosome"/>
    <property type="evidence" value="ECO:0007669"/>
    <property type="project" value="UniProtKB-SubCell"/>
</dbReference>
<dbReference type="Gene3D" id="3.30.900.10">
    <property type="entry name" value="HORMA domain"/>
    <property type="match status" value="1"/>
</dbReference>
<evidence type="ECO:0000256" key="3">
    <source>
        <dbReference type="ARBA" id="ARBA00022454"/>
    </source>
</evidence>
<dbReference type="InterPro" id="IPR003511">
    <property type="entry name" value="HORMA_dom"/>
</dbReference>
<dbReference type="InterPro" id="IPR051294">
    <property type="entry name" value="HORMA_MeioticProgression"/>
</dbReference>
<name>A0A2G5BA19_COERN</name>
<keyword evidence="5" id="KW-0469">Meiosis</keyword>
<protein>
    <recommendedName>
        <fullName evidence="6">HORMA domain-containing protein</fullName>
    </recommendedName>
</protein>
<sequence>MRIIDMLYTAISEIAYYRCSLPETYFEQNWVEASPELFQDLYILYILPASFLEGLGLNTHRLLANKSVESDMLLNVLGDACNALSKGCVKSLAFGISVNPDDAMYIREMYAFQFKENVLENDQNQTQSSQSYESINMCALRRLILLLQEMESLSVLTFVTSQLTLFSTASKDYKPSLFQPAIPNGGGYYTIMPQFGSAQVGTAVTESGIQVRLCVLSVEGSVCEPPLGFSKCGTPVRMDIDNDPHVQVFTAIPSLNTQQGQVKYVEANIRNQLTDSTNNQNACGVVTRSSAAGTKTKAKRFNLRPARALQNTSNQQCECRIENNDEELRTCHRCKRKHHAICYNLEGGLTQLLAVCITCQTNSASILPTQYLISRLALARRAAFIAYRNKEGHVMSLIREIGCKPGRGKCIVDLLHTLGFIQLDKNKHSHEYKIDSSTWPTIHNSLFSSSIETALKAVGYK</sequence>
<dbReference type="AlphaFoldDB" id="A0A2G5BA19"/>
<reference evidence="7 8" key="1">
    <citation type="journal article" date="2015" name="Genome Biol. Evol.">
        <title>Phylogenomic analyses indicate that early fungi evolved digesting cell walls of algal ancestors of land plants.</title>
        <authorList>
            <person name="Chang Y."/>
            <person name="Wang S."/>
            <person name="Sekimoto S."/>
            <person name="Aerts A.L."/>
            <person name="Choi C."/>
            <person name="Clum A."/>
            <person name="LaButti K.M."/>
            <person name="Lindquist E.A."/>
            <person name="Yee Ngan C."/>
            <person name="Ohm R.A."/>
            <person name="Salamov A.A."/>
            <person name="Grigoriev I.V."/>
            <person name="Spatafora J.W."/>
            <person name="Berbee M.L."/>
        </authorList>
    </citation>
    <scope>NUCLEOTIDE SEQUENCE [LARGE SCALE GENOMIC DNA]</scope>
    <source>
        <strain evidence="7 8">NRRL 1564</strain>
    </source>
</reference>
<comment type="subcellular location">
    <subcellularLocation>
        <location evidence="2">Chromosome</location>
    </subcellularLocation>
    <subcellularLocation>
        <location evidence="1">Nucleus</location>
    </subcellularLocation>
</comment>
<dbReference type="SUPFAM" id="SSF57903">
    <property type="entry name" value="FYVE/PHD zinc finger"/>
    <property type="match status" value="1"/>
</dbReference>
<keyword evidence="4" id="KW-0539">Nucleus</keyword>
<dbReference type="PROSITE" id="PS50815">
    <property type="entry name" value="HORMA"/>
    <property type="match status" value="1"/>
</dbReference>
<feature type="domain" description="HORMA" evidence="6">
    <location>
        <begin position="1"/>
        <end position="215"/>
    </location>
</feature>
<dbReference type="GO" id="GO:0005634">
    <property type="term" value="C:nucleus"/>
    <property type="evidence" value="ECO:0007669"/>
    <property type="project" value="UniProtKB-SubCell"/>
</dbReference>
<evidence type="ECO:0000313" key="7">
    <source>
        <dbReference type="EMBL" id="PIA15577.1"/>
    </source>
</evidence>
<evidence type="ECO:0000313" key="8">
    <source>
        <dbReference type="Proteomes" id="UP000242474"/>
    </source>
</evidence>
<evidence type="ECO:0000256" key="1">
    <source>
        <dbReference type="ARBA" id="ARBA00004123"/>
    </source>
</evidence>
<keyword evidence="3" id="KW-0158">Chromosome</keyword>